<evidence type="ECO:0000313" key="2">
    <source>
        <dbReference type="EMBL" id="REG08606.1"/>
    </source>
</evidence>
<dbReference type="Gene3D" id="3.40.50.10170">
    <property type="match status" value="1"/>
</dbReference>
<name>A0A3E0AAX0_9CHLR</name>
<dbReference type="PANTHER" id="PTHR33434:SF2">
    <property type="entry name" value="FATTY ACID-BINDING PROTEIN TM_1468"/>
    <property type="match status" value="1"/>
</dbReference>
<gene>
    <name evidence="2" type="ORF">DFR64_1978</name>
</gene>
<dbReference type="EMBL" id="QUMS01000002">
    <property type="protein sequence ID" value="REG08606.1"/>
    <property type="molecule type" value="Genomic_DNA"/>
</dbReference>
<dbReference type="Pfam" id="PF02645">
    <property type="entry name" value="DegV"/>
    <property type="match status" value="1"/>
</dbReference>
<evidence type="ECO:0000313" key="3">
    <source>
        <dbReference type="Proteomes" id="UP000256388"/>
    </source>
</evidence>
<accession>A0A3E0AAX0</accession>
<dbReference type="InterPro" id="IPR050270">
    <property type="entry name" value="DegV_domain_contain"/>
</dbReference>
<comment type="caution">
    <text evidence="2">The sequence shown here is derived from an EMBL/GenBank/DDBJ whole genome shotgun (WGS) entry which is preliminary data.</text>
</comment>
<evidence type="ECO:0000256" key="1">
    <source>
        <dbReference type="ARBA" id="ARBA00023121"/>
    </source>
</evidence>
<dbReference type="RefSeq" id="WP_116225257.1">
    <property type="nucleotide sequence ID" value="NZ_AP018437.1"/>
</dbReference>
<dbReference type="SUPFAM" id="SSF82549">
    <property type="entry name" value="DAK1/DegV-like"/>
    <property type="match status" value="1"/>
</dbReference>
<dbReference type="Proteomes" id="UP000256388">
    <property type="component" value="Unassembled WGS sequence"/>
</dbReference>
<dbReference type="OrthoDB" id="9780660at2"/>
<keyword evidence="3" id="KW-1185">Reference proteome</keyword>
<protein>
    <submittedName>
        <fullName evidence="2">DegV family protein with EDD domain</fullName>
    </submittedName>
</protein>
<reference evidence="2 3" key="1">
    <citation type="submission" date="2018-08" db="EMBL/GenBank/DDBJ databases">
        <title>Genomic Encyclopedia of Type Strains, Phase IV (KMG-IV): sequencing the most valuable type-strain genomes for metagenomic binning, comparative biology and taxonomic classification.</title>
        <authorList>
            <person name="Goeker M."/>
        </authorList>
    </citation>
    <scope>NUCLEOTIDE SEQUENCE [LARGE SCALE GENOMIC DNA]</scope>
    <source>
        <strain evidence="2 3">DSM 23923</strain>
    </source>
</reference>
<dbReference type="AlphaFoldDB" id="A0A3E0AAX0"/>
<dbReference type="PANTHER" id="PTHR33434">
    <property type="entry name" value="DEGV DOMAIN-CONTAINING PROTEIN DR_1986-RELATED"/>
    <property type="match status" value="1"/>
</dbReference>
<keyword evidence="1" id="KW-0446">Lipid-binding</keyword>
<proteinExistence type="predicted"/>
<dbReference type="PROSITE" id="PS51482">
    <property type="entry name" value="DEGV"/>
    <property type="match status" value="1"/>
</dbReference>
<dbReference type="InterPro" id="IPR003797">
    <property type="entry name" value="DegV"/>
</dbReference>
<dbReference type="GO" id="GO:0008289">
    <property type="term" value="F:lipid binding"/>
    <property type="evidence" value="ECO:0007669"/>
    <property type="project" value="UniProtKB-KW"/>
</dbReference>
<sequence length="277" mass="30336">MVQIVTDSTADLSHEIADQANVKVIPLSVIIGGNTYHDGEDIDQFKLFELIKQTGELPKTAAPSPGEFHKMFDVPEDSIFIGISSKLSATVQDAVLSAQEFPEGKVRAIDSINLSTGIGLLALAAADLRDQGLSAAEIEAEIKRRLPKTRMSFMIATMEFLYKGGRCSAMENIFSTMLKIHPIIEMQPDGSLGVKDKAYGSRKKSMQLLLTDFEKHLDELDPRRVFVTHTSPDEDAEYLKEEIIKLAAPEEVLITRAGSVVSSHCGPGTIGILYMVK</sequence>
<dbReference type="InterPro" id="IPR043168">
    <property type="entry name" value="DegV_C"/>
</dbReference>
<organism evidence="2 3">
    <name type="scientific">Pelolinea submarina</name>
    <dbReference type="NCBI Taxonomy" id="913107"/>
    <lineage>
        <taxon>Bacteria</taxon>
        <taxon>Bacillati</taxon>
        <taxon>Chloroflexota</taxon>
        <taxon>Anaerolineae</taxon>
        <taxon>Anaerolineales</taxon>
        <taxon>Anaerolineaceae</taxon>
        <taxon>Pelolinea</taxon>
    </lineage>
</organism>
<dbReference type="NCBIfam" id="TIGR00762">
    <property type="entry name" value="DegV"/>
    <property type="match status" value="1"/>
</dbReference>
<dbReference type="Gene3D" id="3.30.1180.10">
    <property type="match status" value="1"/>
</dbReference>